<protein>
    <submittedName>
        <fullName evidence="4">Septum formation initiator</fullName>
    </submittedName>
</protein>
<keyword evidence="1" id="KW-0175">Coiled coil</keyword>
<dbReference type="AlphaFoldDB" id="A0A2P2C329"/>
<sequence>MSDPRRPSRRPASRPGARGVARPRSSAGSPPAPGTPRASAPRPRLTGRAAILILLVAVLTVSYASSMRAYLQQRAHIGELKAEIAQRSANIDDLEREKRRWSDAAFLEQQARERFGFAYPGETVYTVTENGKPLDGADALHEPSDVVRKTPTAWWSTAWASVEEAGDPSSAPAGPAAP</sequence>
<dbReference type="InterPro" id="IPR007060">
    <property type="entry name" value="FtsL/DivIC"/>
</dbReference>
<evidence type="ECO:0000313" key="4">
    <source>
        <dbReference type="EMBL" id="CUR55132.1"/>
    </source>
</evidence>
<proteinExistence type="predicted"/>
<organism evidence="4">
    <name type="scientific">metagenome</name>
    <dbReference type="NCBI Taxonomy" id="256318"/>
    <lineage>
        <taxon>unclassified sequences</taxon>
        <taxon>metagenomes</taxon>
    </lineage>
</organism>
<reference evidence="4" key="1">
    <citation type="submission" date="2015-08" db="EMBL/GenBank/DDBJ databases">
        <authorList>
            <person name="Babu N.S."/>
            <person name="Beckwith C.J."/>
            <person name="Beseler K.G."/>
            <person name="Brison A."/>
            <person name="Carone J.V."/>
            <person name="Caskin T.P."/>
            <person name="Diamond M."/>
            <person name="Durham M.E."/>
            <person name="Foxe J.M."/>
            <person name="Go M."/>
            <person name="Henderson B.A."/>
            <person name="Jones I.B."/>
            <person name="McGettigan J.A."/>
            <person name="Micheletti S.J."/>
            <person name="Nasrallah M.E."/>
            <person name="Ortiz D."/>
            <person name="Piller C.R."/>
            <person name="Privatt S.R."/>
            <person name="Schneider S.L."/>
            <person name="Sharp S."/>
            <person name="Smith T.C."/>
            <person name="Stanton J.D."/>
            <person name="Ullery H.E."/>
            <person name="Wilson R.J."/>
            <person name="Serrano M.G."/>
            <person name="Buck G."/>
            <person name="Lee V."/>
            <person name="Wang Y."/>
            <person name="Carvalho R."/>
            <person name="Voegtly L."/>
            <person name="Shi R."/>
            <person name="Duckworth R."/>
            <person name="Johnson A."/>
            <person name="Loviza R."/>
            <person name="Walstead R."/>
            <person name="Shah Z."/>
            <person name="Kiflezghi M."/>
            <person name="Wade K."/>
            <person name="Ball S.L."/>
            <person name="Bradley K.W."/>
            <person name="Asai D.J."/>
            <person name="Bowman C.A."/>
            <person name="Russell D.A."/>
            <person name="Pope W.H."/>
            <person name="Jacobs-Sera D."/>
            <person name="Hendrix R.W."/>
            <person name="Hatfull G.F."/>
        </authorList>
    </citation>
    <scope>NUCLEOTIDE SEQUENCE</scope>
</reference>
<feature type="compositionally biased region" description="Low complexity" evidence="2">
    <location>
        <begin position="13"/>
        <end position="43"/>
    </location>
</feature>
<feature type="region of interest" description="Disordered" evidence="2">
    <location>
        <begin position="1"/>
        <end position="43"/>
    </location>
</feature>
<evidence type="ECO:0000256" key="2">
    <source>
        <dbReference type="SAM" id="MobiDB-lite"/>
    </source>
</evidence>
<feature type="coiled-coil region" evidence="1">
    <location>
        <begin position="77"/>
        <end position="104"/>
    </location>
</feature>
<name>A0A2P2C329_9ZZZZ</name>
<gene>
    <name evidence="4" type="ORF">NOCA2230052</name>
</gene>
<evidence type="ECO:0000256" key="1">
    <source>
        <dbReference type="SAM" id="Coils"/>
    </source>
</evidence>
<dbReference type="EMBL" id="CZKA01000016">
    <property type="protein sequence ID" value="CUR55132.1"/>
    <property type="molecule type" value="Genomic_DNA"/>
</dbReference>
<accession>A0A2P2C329</accession>
<keyword evidence="3" id="KW-1133">Transmembrane helix</keyword>
<evidence type="ECO:0000256" key="3">
    <source>
        <dbReference type="SAM" id="Phobius"/>
    </source>
</evidence>
<dbReference type="Pfam" id="PF04977">
    <property type="entry name" value="DivIC"/>
    <property type="match status" value="1"/>
</dbReference>
<keyword evidence="3" id="KW-0472">Membrane</keyword>
<feature type="transmembrane region" description="Helical" evidence="3">
    <location>
        <begin position="45"/>
        <end position="64"/>
    </location>
</feature>
<keyword evidence="3" id="KW-0812">Transmembrane</keyword>